<feature type="transmembrane region" description="Helical" evidence="5">
    <location>
        <begin position="111"/>
        <end position="135"/>
    </location>
</feature>
<gene>
    <name evidence="5" type="primary">tatC</name>
    <name evidence="6" type="ordered locus">Calni_1794</name>
</gene>
<reference evidence="6 7" key="2">
    <citation type="journal article" date="2011" name="Stand. Genomic Sci.">
        <title>Complete genome sequence of Calditerrivibrio nitroreducens type strain (Yu37-1).</title>
        <authorList>
            <person name="Pitluck S."/>
            <person name="Sikorski J."/>
            <person name="Zeytun A."/>
            <person name="Lapidus A."/>
            <person name="Nolan M."/>
            <person name="Lucas S."/>
            <person name="Hammon N."/>
            <person name="Deshpande S."/>
            <person name="Cheng J.F."/>
            <person name="Tapia R."/>
            <person name="Han C."/>
            <person name="Goodwin L."/>
            <person name="Liolios K."/>
            <person name="Pagani I."/>
            <person name="Ivanova N."/>
            <person name="Mavromatis K."/>
            <person name="Pati A."/>
            <person name="Chen A."/>
            <person name="Palaniappan K."/>
            <person name="Hauser L."/>
            <person name="Chang Y.J."/>
            <person name="Jeffries C.D."/>
            <person name="Detter J.C."/>
            <person name="Brambilla E."/>
            <person name="Djao O.D."/>
            <person name="Rohde M."/>
            <person name="Spring S."/>
            <person name="Goker M."/>
            <person name="Woyke T."/>
            <person name="Bristow J."/>
            <person name="Eisen J.A."/>
            <person name="Markowitz V."/>
            <person name="Hugenholtz P."/>
            <person name="Kyrpides N.C."/>
            <person name="Klenk H.P."/>
            <person name="Land M."/>
        </authorList>
    </citation>
    <scope>NUCLEOTIDE SEQUENCE [LARGE SCALE GENOMIC DNA]</scope>
    <source>
        <strain evidence="7">DSM 19672 / NBRC 101217 / Yu37-1</strain>
    </source>
</reference>
<dbReference type="eggNOG" id="COG0805">
    <property type="taxonomic scope" value="Bacteria"/>
</dbReference>
<keyword evidence="2 5" id="KW-0812">Transmembrane</keyword>
<dbReference type="HAMAP" id="MF_00902">
    <property type="entry name" value="TatC"/>
    <property type="match status" value="1"/>
</dbReference>
<evidence type="ECO:0000313" key="7">
    <source>
        <dbReference type="Proteomes" id="UP000007039"/>
    </source>
</evidence>
<dbReference type="RefSeq" id="WP_013451909.1">
    <property type="nucleotide sequence ID" value="NC_014758.1"/>
</dbReference>
<dbReference type="PANTHER" id="PTHR30371">
    <property type="entry name" value="SEC-INDEPENDENT PROTEIN TRANSLOCASE PROTEIN TATC"/>
    <property type="match status" value="1"/>
</dbReference>
<evidence type="ECO:0000256" key="3">
    <source>
        <dbReference type="ARBA" id="ARBA00022989"/>
    </source>
</evidence>
<comment type="function">
    <text evidence="5">Part of the twin-arginine translocation (Tat) system that transports large folded proteins containing a characteristic twin-arginine motif in their signal peptide across membranes.</text>
</comment>
<protein>
    <recommendedName>
        <fullName evidence="5">Sec-independent protein translocase protein TatC</fullName>
    </recommendedName>
</protein>
<dbReference type="PANTHER" id="PTHR30371:SF0">
    <property type="entry name" value="SEC-INDEPENDENT PROTEIN TRANSLOCASE PROTEIN TATC, CHLOROPLASTIC-RELATED"/>
    <property type="match status" value="1"/>
</dbReference>
<dbReference type="GO" id="GO:0065002">
    <property type="term" value="P:intracellular protein transmembrane transport"/>
    <property type="evidence" value="ECO:0007669"/>
    <property type="project" value="TreeGrafter"/>
</dbReference>
<evidence type="ECO:0000256" key="4">
    <source>
        <dbReference type="ARBA" id="ARBA00023136"/>
    </source>
</evidence>
<name>E4TGB2_CALNY</name>
<dbReference type="OrthoDB" id="9777044at2"/>
<dbReference type="AlphaFoldDB" id="E4TGB2"/>
<dbReference type="HOGENOM" id="CLU_031942_3_3_0"/>
<evidence type="ECO:0000256" key="2">
    <source>
        <dbReference type="ARBA" id="ARBA00022692"/>
    </source>
</evidence>
<evidence type="ECO:0000256" key="5">
    <source>
        <dbReference type="HAMAP-Rule" id="MF_00902"/>
    </source>
</evidence>
<dbReference type="GO" id="GO:0043953">
    <property type="term" value="P:protein transport by the Tat complex"/>
    <property type="evidence" value="ECO:0007669"/>
    <property type="project" value="UniProtKB-UniRule"/>
</dbReference>
<dbReference type="PROSITE" id="PS01218">
    <property type="entry name" value="TATC"/>
    <property type="match status" value="1"/>
</dbReference>
<keyword evidence="7" id="KW-1185">Reference proteome</keyword>
<keyword evidence="5" id="KW-0813">Transport</keyword>
<comment type="similarity">
    <text evidence="5">Belongs to the TatC family.</text>
</comment>
<dbReference type="PRINTS" id="PR01840">
    <property type="entry name" value="TATCFAMILY"/>
</dbReference>
<dbReference type="GO" id="GO:0009977">
    <property type="term" value="F:proton motive force dependent protein transmembrane transporter activity"/>
    <property type="evidence" value="ECO:0007669"/>
    <property type="project" value="TreeGrafter"/>
</dbReference>
<dbReference type="InterPro" id="IPR002033">
    <property type="entry name" value="TatC"/>
</dbReference>
<dbReference type="NCBIfam" id="TIGR00945">
    <property type="entry name" value="tatC"/>
    <property type="match status" value="1"/>
</dbReference>
<dbReference type="InterPro" id="IPR019820">
    <property type="entry name" value="Sec-indep_translocase_CS"/>
</dbReference>
<sequence>MKPIDTEQPLMAHLEELRKRLIRILIALTIVFSLCYWKSVYLFQFIKKPLILYMPPNSSLSMLKLTEGFLTELKLSFMAAVFFAMPYILYELWKFIAPGLYAHERRYVSGFVISASFLFFFGSFFCYQFVLPIAFKFFLTYATDGITANLSLTWYLSFVVKLMLGFGIVFELPVIVFFLAKIGLVTEDMLKKYRGYSIVGIFIIAAILTPPDVVSQVLMAIPLLILYELSIFVAKIFGKKKGKELSIYE</sequence>
<proteinExistence type="inferred from homology"/>
<dbReference type="KEGG" id="cni:Calni_1794"/>
<dbReference type="Proteomes" id="UP000007039">
    <property type="component" value="Chromosome"/>
</dbReference>
<feature type="transmembrane region" description="Helical" evidence="5">
    <location>
        <begin position="155"/>
        <end position="181"/>
    </location>
</feature>
<evidence type="ECO:0000313" key="6">
    <source>
        <dbReference type="EMBL" id="ADR19699.1"/>
    </source>
</evidence>
<keyword evidence="5" id="KW-1003">Cell membrane</keyword>
<dbReference type="STRING" id="768670.Calni_1794"/>
<feature type="transmembrane region" description="Helical" evidence="5">
    <location>
        <begin position="193"/>
        <end position="211"/>
    </location>
</feature>
<keyword evidence="5" id="KW-0653">Protein transport</keyword>
<keyword evidence="5" id="KW-0997">Cell inner membrane</keyword>
<organism evidence="6 7">
    <name type="scientific">Calditerrivibrio nitroreducens (strain DSM 19672 / NBRC 101217 / Yu37-1)</name>
    <dbReference type="NCBI Taxonomy" id="768670"/>
    <lineage>
        <taxon>Bacteria</taxon>
        <taxon>Pseudomonadati</taxon>
        <taxon>Deferribacterota</taxon>
        <taxon>Deferribacteres</taxon>
        <taxon>Deferribacterales</taxon>
        <taxon>Calditerrivibrionaceae</taxon>
    </lineage>
</organism>
<dbReference type="Pfam" id="PF00902">
    <property type="entry name" value="TatC"/>
    <property type="match status" value="1"/>
</dbReference>
<feature type="transmembrane region" description="Helical" evidence="5">
    <location>
        <begin position="217"/>
        <end position="237"/>
    </location>
</feature>
<keyword evidence="3 5" id="KW-1133">Transmembrane helix</keyword>
<keyword evidence="5" id="KW-0811">Translocation</keyword>
<comment type="subcellular location">
    <subcellularLocation>
        <location evidence="5">Cell inner membrane</location>
        <topology evidence="5">Multi-pass membrane protein</topology>
    </subcellularLocation>
    <subcellularLocation>
        <location evidence="1">Membrane</location>
        <topology evidence="1">Multi-pass membrane protein</topology>
    </subcellularLocation>
</comment>
<accession>E4TGB2</accession>
<dbReference type="GO" id="GO:0033281">
    <property type="term" value="C:TAT protein transport complex"/>
    <property type="evidence" value="ECO:0007669"/>
    <property type="project" value="UniProtKB-UniRule"/>
</dbReference>
<evidence type="ECO:0000256" key="1">
    <source>
        <dbReference type="ARBA" id="ARBA00004141"/>
    </source>
</evidence>
<comment type="subunit">
    <text evidence="5">Forms a complex with TatA.</text>
</comment>
<feature type="transmembrane region" description="Helical" evidence="5">
    <location>
        <begin position="21"/>
        <end position="46"/>
    </location>
</feature>
<feature type="transmembrane region" description="Helical" evidence="5">
    <location>
        <begin position="73"/>
        <end position="90"/>
    </location>
</feature>
<keyword evidence="4 5" id="KW-0472">Membrane</keyword>
<dbReference type="EMBL" id="CP002347">
    <property type="protein sequence ID" value="ADR19699.1"/>
    <property type="molecule type" value="Genomic_DNA"/>
</dbReference>
<reference key="1">
    <citation type="submission" date="2010-11" db="EMBL/GenBank/DDBJ databases">
        <title>The complete genome of chromosome of Calditerrivibrio nitroreducens DSM 19672.</title>
        <authorList>
            <consortium name="US DOE Joint Genome Institute (JGI-PGF)"/>
            <person name="Lucas S."/>
            <person name="Copeland A."/>
            <person name="Lapidus A."/>
            <person name="Bruce D."/>
            <person name="Goodwin L."/>
            <person name="Pitluck S."/>
            <person name="Kyrpides N."/>
            <person name="Mavromatis K."/>
            <person name="Ivanova N."/>
            <person name="Mikhailova N."/>
            <person name="Zeytun A."/>
            <person name="Brettin T."/>
            <person name="Detter J.C."/>
            <person name="Tapia R."/>
            <person name="Han C."/>
            <person name="Land M."/>
            <person name="Hauser L."/>
            <person name="Markowitz V."/>
            <person name="Cheng J.-F."/>
            <person name="Hugenholtz P."/>
            <person name="Woyke T."/>
            <person name="Wu D."/>
            <person name="Spring S."/>
            <person name="Schroeder M."/>
            <person name="Brambilla E."/>
            <person name="Klenk H.-P."/>
            <person name="Eisen J.A."/>
        </authorList>
    </citation>
    <scope>NUCLEOTIDE SEQUENCE [LARGE SCALE GENOMIC DNA]</scope>
    <source>
        <strain>DSM 19672</strain>
    </source>
</reference>